<organism evidence="4 5">
    <name type="scientific">Dankookia rubra</name>
    <dbReference type="NCBI Taxonomy" id="1442381"/>
    <lineage>
        <taxon>Bacteria</taxon>
        <taxon>Pseudomonadati</taxon>
        <taxon>Pseudomonadota</taxon>
        <taxon>Alphaproteobacteria</taxon>
        <taxon>Acetobacterales</taxon>
        <taxon>Roseomonadaceae</taxon>
        <taxon>Dankookia</taxon>
    </lineage>
</organism>
<keyword evidence="5" id="KW-1185">Reference proteome</keyword>
<dbReference type="InterPro" id="IPR000917">
    <property type="entry name" value="Sulfatase_N"/>
</dbReference>
<evidence type="ECO:0000256" key="1">
    <source>
        <dbReference type="ARBA" id="ARBA00022723"/>
    </source>
</evidence>
<sequence>MIRNVLFVMCDQLRWDHLSCAGHPHLQTPNIDALAKRGIRFPNAFVQSGICGPSRMSFYTGRYVSSHGSTHNRVPLSVGEVTLGWHLRESGRTLALAGKTHVLPDAHGMRRLELDGQNDLSTLLKEGWFRLVDRHDGHHGEPDSAYADWLRSKGYASRDPWTDFVIAVDGPDGKPLSGWKMRNACYPARVAEAHSETAYTTDRAIEFLERQGDDPFVLHLSYVKPHWPYIAPAPYHAMYGPEHCLPVKRHEAERGPGAHPMVRAWQDEEVAQSFQQDVAIETVRPTYQGLIRQVDDHLGRVWATLETLGRWQDTLVIFTADHGDYLGDHWLGEKELFHDCVQRVPMLVYDPTVAADATRGTADPRLVEAVDVVPTILDALGLDPASHVVEGRSLVPALRGVAARSQGAAGAARDAPGEASEDWRDCAISELDWTFRGARRRLGYPTGQHMAWMVRTDRWKYIHWTGGLRPQLFDLVQDPDEFHDLGDDRTLVGVRDAMRHRLLQWFTRLKSRTTITWAEAEQRTDSHKKAGVFLGEW</sequence>
<feature type="domain" description="Sulfatase N-terminal" evidence="3">
    <location>
        <begin position="3"/>
        <end position="381"/>
    </location>
</feature>
<name>A0A4R5QKK4_9PROT</name>
<gene>
    <name evidence="4" type="ORF">E2C06_07890</name>
</gene>
<dbReference type="PANTHER" id="PTHR45953">
    <property type="entry name" value="IDURONATE 2-SULFATASE"/>
    <property type="match status" value="1"/>
</dbReference>
<dbReference type="RefSeq" id="WP_133288042.1">
    <property type="nucleotide sequence ID" value="NZ_SMSJ01000006.1"/>
</dbReference>
<proteinExistence type="predicted"/>
<evidence type="ECO:0000259" key="3">
    <source>
        <dbReference type="Pfam" id="PF00884"/>
    </source>
</evidence>
<dbReference type="Gene3D" id="3.40.720.10">
    <property type="entry name" value="Alkaline Phosphatase, subunit A"/>
    <property type="match status" value="1"/>
</dbReference>
<dbReference type="InterPro" id="IPR017850">
    <property type="entry name" value="Alkaline_phosphatase_core_sf"/>
</dbReference>
<protein>
    <submittedName>
        <fullName evidence="4">Phosphonate monoester hydrolase</fullName>
    </submittedName>
</protein>
<dbReference type="SUPFAM" id="SSF53649">
    <property type="entry name" value="Alkaline phosphatase-like"/>
    <property type="match status" value="1"/>
</dbReference>
<accession>A0A4R5QKK4</accession>
<dbReference type="GO" id="GO:0008484">
    <property type="term" value="F:sulfuric ester hydrolase activity"/>
    <property type="evidence" value="ECO:0007669"/>
    <property type="project" value="TreeGrafter"/>
</dbReference>
<evidence type="ECO:0000313" key="4">
    <source>
        <dbReference type="EMBL" id="TDH63281.1"/>
    </source>
</evidence>
<dbReference type="AlphaFoldDB" id="A0A4R5QKK4"/>
<dbReference type="PANTHER" id="PTHR45953:SF1">
    <property type="entry name" value="IDURONATE 2-SULFATASE"/>
    <property type="match status" value="1"/>
</dbReference>
<dbReference type="Proteomes" id="UP000295096">
    <property type="component" value="Unassembled WGS sequence"/>
</dbReference>
<evidence type="ECO:0000256" key="2">
    <source>
        <dbReference type="ARBA" id="ARBA00022801"/>
    </source>
</evidence>
<comment type="caution">
    <text evidence="4">The sequence shown here is derived from an EMBL/GenBank/DDBJ whole genome shotgun (WGS) entry which is preliminary data.</text>
</comment>
<keyword evidence="2 4" id="KW-0378">Hydrolase</keyword>
<keyword evidence="1" id="KW-0479">Metal-binding</keyword>
<dbReference type="GO" id="GO:0046872">
    <property type="term" value="F:metal ion binding"/>
    <property type="evidence" value="ECO:0007669"/>
    <property type="project" value="UniProtKB-KW"/>
</dbReference>
<dbReference type="GO" id="GO:0005737">
    <property type="term" value="C:cytoplasm"/>
    <property type="evidence" value="ECO:0007669"/>
    <property type="project" value="TreeGrafter"/>
</dbReference>
<dbReference type="OrthoDB" id="9795675at2"/>
<dbReference type="EMBL" id="SMSJ01000006">
    <property type="protein sequence ID" value="TDH63281.1"/>
    <property type="molecule type" value="Genomic_DNA"/>
</dbReference>
<reference evidence="4 5" key="1">
    <citation type="journal article" date="2016" name="J. Microbiol.">
        <title>Dankookia rubra gen. nov., sp. nov., an alphaproteobacterium isolated from sediment of a shallow stream.</title>
        <authorList>
            <person name="Kim W.H."/>
            <person name="Kim D.H."/>
            <person name="Kang K."/>
            <person name="Ahn T.Y."/>
        </authorList>
    </citation>
    <scope>NUCLEOTIDE SEQUENCE [LARGE SCALE GENOMIC DNA]</scope>
    <source>
        <strain evidence="4 5">JCM30602</strain>
    </source>
</reference>
<evidence type="ECO:0000313" key="5">
    <source>
        <dbReference type="Proteomes" id="UP000295096"/>
    </source>
</evidence>
<dbReference type="Pfam" id="PF00884">
    <property type="entry name" value="Sulfatase"/>
    <property type="match status" value="1"/>
</dbReference>